<organism evidence="1 2">
    <name type="scientific">Nocardia stercoris</name>
    <dbReference type="NCBI Taxonomy" id="2483361"/>
    <lineage>
        <taxon>Bacteria</taxon>
        <taxon>Bacillati</taxon>
        <taxon>Actinomycetota</taxon>
        <taxon>Actinomycetes</taxon>
        <taxon>Mycobacteriales</taxon>
        <taxon>Nocardiaceae</taxon>
        <taxon>Nocardia</taxon>
    </lineage>
</organism>
<evidence type="ECO:0000313" key="2">
    <source>
        <dbReference type="Proteomes" id="UP000279275"/>
    </source>
</evidence>
<dbReference type="AlphaFoldDB" id="A0A3M2KXC8"/>
<keyword evidence="2" id="KW-1185">Reference proteome</keyword>
<dbReference type="RefSeq" id="WP_122191755.1">
    <property type="nucleotide sequence ID" value="NZ_RFFH01000024.1"/>
</dbReference>
<evidence type="ECO:0008006" key="3">
    <source>
        <dbReference type="Google" id="ProtNLM"/>
    </source>
</evidence>
<evidence type="ECO:0000313" key="1">
    <source>
        <dbReference type="EMBL" id="RMI28165.1"/>
    </source>
</evidence>
<sequence>MRDEPNLDSHVTGATVGQVTTLTGGTVDSNGEAAFSWIPAVAGSHSITANYGGATTASTVSVTAAGSTGSALQSLLPGALQGLFGSVSAGK</sequence>
<name>A0A3M2KXC8_9NOCA</name>
<comment type="caution">
    <text evidence="1">The sequence shown here is derived from an EMBL/GenBank/DDBJ whole genome shotgun (WGS) entry which is preliminary data.</text>
</comment>
<reference evidence="1 2" key="1">
    <citation type="submission" date="2018-10" db="EMBL/GenBank/DDBJ databases">
        <title>Isolation from cow dung.</title>
        <authorList>
            <person name="Ling L."/>
        </authorList>
    </citation>
    <scope>NUCLEOTIDE SEQUENCE [LARGE SCALE GENOMIC DNA]</scope>
    <source>
        <strain evidence="1 2">NEAU-LL90</strain>
    </source>
</reference>
<accession>A0A3M2KXC8</accession>
<gene>
    <name evidence="1" type="ORF">EBN03_31170</name>
</gene>
<protein>
    <recommendedName>
        <fullName evidence="3">Ig-like domain repeat protein</fullName>
    </recommendedName>
</protein>
<dbReference type="EMBL" id="RFFH01000024">
    <property type="protein sequence ID" value="RMI28165.1"/>
    <property type="molecule type" value="Genomic_DNA"/>
</dbReference>
<proteinExistence type="predicted"/>
<dbReference type="Proteomes" id="UP000279275">
    <property type="component" value="Unassembled WGS sequence"/>
</dbReference>